<organism evidence="23 24">
    <name type="scientific">Hibiscus trionum</name>
    <name type="common">Flower of an hour</name>
    <dbReference type="NCBI Taxonomy" id="183268"/>
    <lineage>
        <taxon>Eukaryota</taxon>
        <taxon>Viridiplantae</taxon>
        <taxon>Streptophyta</taxon>
        <taxon>Embryophyta</taxon>
        <taxon>Tracheophyta</taxon>
        <taxon>Spermatophyta</taxon>
        <taxon>Magnoliopsida</taxon>
        <taxon>eudicotyledons</taxon>
        <taxon>Gunneridae</taxon>
        <taxon>Pentapetalae</taxon>
        <taxon>rosids</taxon>
        <taxon>malvids</taxon>
        <taxon>Malvales</taxon>
        <taxon>Malvaceae</taxon>
        <taxon>Malvoideae</taxon>
        <taxon>Hibiscus</taxon>
    </lineage>
</organism>
<keyword evidence="13 20" id="KW-1133">Transmembrane helix</keyword>
<keyword evidence="12 19" id="KW-0067">ATP-binding</keyword>
<dbReference type="GO" id="GO:0005524">
    <property type="term" value="F:ATP binding"/>
    <property type="evidence" value="ECO:0007669"/>
    <property type="project" value="UniProtKB-UniRule"/>
</dbReference>
<dbReference type="SUPFAM" id="SSF56112">
    <property type="entry name" value="Protein kinase-like (PK-like)"/>
    <property type="match status" value="1"/>
</dbReference>
<evidence type="ECO:0000256" key="6">
    <source>
        <dbReference type="ARBA" id="ARBA00022679"/>
    </source>
</evidence>
<dbReference type="InterPro" id="IPR011009">
    <property type="entry name" value="Kinase-like_dom_sf"/>
</dbReference>
<evidence type="ECO:0000256" key="18">
    <source>
        <dbReference type="ARBA" id="ARBA00048679"/>
    </source>
</evidence>
<evidence type="ECO:0000256" key="7">
    <source>
        <dbReference type="ARBA" id="ARBA00022692"/>
    </source>
</evidence>
<evidence type="ECO:0000256" key="1">
    <source>
        <dbReference type="ARBA" id="ARBA00004479"/>
    </source>
</evidence>
<feature type="binding site" evidence="19">
    <location>
        <position position="162"/>
    </location>
    <ligand>
        <name>ATP</name>
        <dbReference type="ChEBI" id="CHEBI:30616"/>
    </ligand>
</feature>
<keyword evidence="7 20" id="KW-0812">Transmembrane</keyword>
<feature type="domain" description="Ig-like" evidence="22">
    <location>
        <begin position="362"/>
        <end position="411"/>
    </location>
</feature>
<dbReference type="GO" id="GO:0016020">
    <property type="term" value="C:membrane"/>
    <property type="evidence" value="ECO:0007669"/>
    <property type="project" value="UniProtKB-SubCell"/>
</dbReference>
<comment type="subcellular location">
    <subcellularLocation>
        <location evidence="1">Membrane</location>
        <topology evidence="1">Single-pass type I membrane protein</topology>
    </subcellularLocation>
</comment>
<comment type="catalytic activity">
    <reaction evidence="17">
        <text>L-threonyl-[protein] + ATP = O-phospho-L-threonyl-[protein] + ADP + H(+)</text>
        <dbReference type="Rhea" id="RHEA:46608"/>
        <dbReference type="Rhea" id="RHEA-COMP:11060"/>
        <dbReference type="Rhea" id="RHEA-COMP:11605"/>
        <dbReference type="ChEBI" id="CHEBI:15378"/>
        <dbReference type="ChEBI" id="CHEBI:30013"/>
        <dbReference type="ChEBI" id="CHEBI:30616"/>
        <dbReference type="ChEBI" id="CHEBI:61977"/>
        <dbReference type="ChEBI" id="CHEBI:456216"/>
        <dbReference type="EC" id="2.7.11.1"/>
    </reaction>
</comment>
<evidence type="ECO:0000313" key="24">
    <source>
        <dbReference type="Proteomes" id="UP001165190"/>
    </source>
</evidence>
<keyword evidence="4" id="KW-0597">Phosphoprotein</keyword>
<dbReference type="PANTHER" id="PTHR48005">
    <property type="entry name" value="LEUCINE RICH REPEAT KINASE 2"/>
    <property type="match status" value="1"/>
</dbReference>
<dbReference type="Gene3D" id="3.80.10.10">
    <property type="entry name" value="Ribonuclease Inhibitor"/>
    <property type="match status" value="1"/>
</dbReference>
<dbReference type="Gene3D" id="3.30.200.20">
    <property type="entry name" value="Phosphorylase Kinase, domain 1"/>
    <property type="match status" value="1"/>
</dbReference>
<dbReference type="FunFam" id="3.30.200.20:FF:000309">
    <property type="entry name" value="Leucine-rich repeat receptor protein kinase MSP1"/>
    <property type="match status" value="1"/>
</dbReference>
<keyword evidence="9" id="KW-0677">Repeat</keyword>
<dbReference type="Gene3D" id="1.10.510.10">
    <property type="entry name" value="Transferase(Phosphotransferase) domain 1"/>
    <property type="match status" value="1"/>
</dbReference>
<evidence type="ECO:0000259" key="22">
    <source>
        <dbReference type="PROSITE" id="PS50835"/>
    </source>
</evidence>
<keyword evidence="5" id="KW-0433">Leucine-rich repeat</keyword>
<dbReference type="GO" id="GO:0004674">
    <property type="term" value="F:protein serine/threonine kinase activity"/>
    <property type="evidence" value="ECO:0007669"/>
    <property type="project" value="UniProtKB-KW"/>
</dbReference>
<dbReference type="EMBL" id="BSYR01000019">
    <property type="protein sequence ID" value="GMI82397.1"/>
    <property type="molecule type" value="Genomic_DNA"/>
</dbReference>
<dbReference type="FunFam" id="1.10.510.10:FF:000479">
    <property type="entry name" value="Leucine-rich repeat receptor-like protein kinase"/>
    <property type="match status" value="1"/>
</dbReference>
<dbReference type="AlphaFoldDB" id="A0A9W7LYB3"/>
<evidence type="ECO:0000313" key="23">
    <source>
        <dbReference type="EMBL" id="GMI82397.1"/>
    </source>
</evidence>
<evidence type="ECO:0000259" key="21">
    <source>
        <dbReference type="PROSITE" id="PS50011"/>
    </source>
</evidence>
<name>A0A9W7LYB3_HIBTR</name>
<dbReference type="InterPro" id="IPR017441">
    <property type="entry name" value="Protein_kinase_ATP_BS"/>
</dbReference>
<keyword evidence="16" id="KW-0325">Glycoprotein</keyword>
<feature type="transmembrane region" description="Helical" evidence="20">
    <location>
        <begin position="67"/>
        <end position="89"/>
    </location>
</feature>
<dbReference type="PROSITE" id="PS50835">
    <property type="entry name" value="IG_LIKE"/>
    <property type="match status" value="1"/>
</dbReference>
<dbReference type="InterPro" id="IPR008266">
    <property type="entry name" value="Tyr_kinase_AS"/>
</dbReference>
<evidence type="ECO:0000256" key="5">
    <source>
        <dbReference type="ARBA" id="ARBA00022614"/>
    </source>
</evidence>
<evidence type="ECO:0000256" key="15">
    <source>
        <dbReference type="ARBA" id="ARBA00023170"/>
    </source>
</evidence>
<comment type="catalytic activity">
    <reaction evidence="18">
        <text>L-seryl-[protein] + ATP = O-phospho-L-seryl-[protein] + ADP + H(+)</text>
        <dbReference type="Rhea" id="RHEA:17989"/>
        <dbReference type="Rhea" id="RHEA-COMP:9863"/>
        <dbReference type="Rhea" id="RHEA-COMP:11604"/>
        <dbReference type="ChEBI" id="CHEBI:15378"/>
        <dbReference type="ChEBI" id="CHEBI:29999"/>
        <dbReference type="ChEBI" id="CHEBI:30616"/>
        <dbReference type="ChEBI" id="CHEBI:83421"/>
        <dbReference type="ChEBI" id="CHEBI:456216"/>
        <dbReference type="EC" id="2.7.11.1"/>
    </reaction>
</comment>
<accession>A0A9W7LYB3</accession>
<keyword evidence="8" id="KW-0732">Signal</keyword>
<keyword evidence="24" id="KW-1185">Reference proteome</keyword>
<keyword evidence="3" id="KW-0723">Serine/threonine-protein kinase</keyword>
<dbReference type="Pfam" id="PF00069">
    <property type="entry name" value="Pkinase"/>
    <property type="match status" value="1"/>
</dbReference>
<dbReference type="OrthoDB" id="990795at2759"/>
<evidence type="ECO:0000256" key="2">
    <source>
        <dbReference type="ARBA" id="ARBA00012513"/>
    </source>
</evidence>
<evidence type="ECO:0000256" key="8">
    <source>
        <dbReference type="ARBA" id="ARBA00022729"/>
    </source>
</evidence>
<evidence type="ECO:0000256" key="19">
    <source>
        <dbReference type="PROSITE-ProRule" id="PRU10141"/>
    </source>
</evidence>
<evidence type="ECO:0000256" key="20">
    <source>
        <dbReference type="SAM" id="Phobius"/>
    </source>
</evidence>
<proteinExistence type="predicted"/>
<evidence type="ECO:0000256" key="13">
    <source>
        <dbReference type="ARBA" id="ARBA00022989"/>
    </source>
</evidence>
<dbReference type="PROSITE" id="PS00107">
    <property type="entry name" value="PROTEIN_KINASE_ATP"/>
    <property type="match status" value="1"/>
</dbReference>
<dbReference type="PANTHER" id="PTHR48005:SF70">
    <property type="entry name" value="MDIS1-INTERACTING RECEPTOR LIKE KINASE 2-LIKE"/>
    <property type="match status" value="1"/>
</dbReference>
<feature type="domain" description="Protein kinase" evidence="21">
    <location>
        <begin position="133"/>
        <end position="411"/>
    </location>
</feature>
<keyword evidence="6" id="KW-0808">Transferase</keyword>
<dbReference type="InterPro" id="IPR051420">
    <property type="entry name" value="Ser_Thr_Kinases_DiverseReg"/>
</dbReference>
<comment type="caution">
    <text evidence="23">The sequence shown here is derived from an EMBL/GenBank/DDBJ whole genome shotgun (WGS) entry which is preliminary data.</text>
</comment>
<evidence type="ECO:0000256" key="4">
    <source>
        <dbReference type="ARBA" id="ARBA00022553"/>
    </source>
</evidence>
<dbReference type="PROSITE" id="PS00109">
    <property type="entry name" value="PROTEIN_KINASE_TYR"/>
    <property type="match status" value="1"/>
</dbReference>
<dbReference type="Proteomes" id="UP001165190">
    <property type="component" value="Unassembled WGS sequence"/>
</dbReference>
<dbReference type="PROSITE" id="PS50011">
    <property type="entry name" value="PROTEIN_KINASE_DOM"/>
    <property type="match status" value="1"/>
</dbReference>
<reference evidence="23" key="1">
    <citation type="submission" date="2023-05" db="EMBL/GenBank/DDBJ databases">
        <title>Genome and transcriptome analyses reveal genes involved in the formation of fine ridges on petal epidermal cells in Hibiscus trionum.</title>
        <authorList>
            <person name="Koshimizu S."/>
            <person name="Masuda S."/>
            <person name="Ishii T."/>
            <person name="Shirasu K."/>
            <person name="Hoshino A."/>
            <person name="Arita M."/>
        </authorList>
    </citation>
    <scope>NUCLEOTIDE SEQUENCE</scope>
    <source>
        <strain evidence="23">Hamamatsu line</strain>
    </source>
</reference>
<protein>
    <recommendedName>
        <fullName evidence="2">non-specific serine/threonine protein kinase</fullName>
        <ecNumber evidence="2">2.7.11.1</ecNumber>
    </recommendedName>
</protein>
<gene>
    <name evidence="23" type="ORF">HRI_001909100</name>
</gene>
<evidence type="ECO:0000256" key="11">
    <source>
        <dbReference type="ARBA" id="ARBA00022777"/>
    </source>
</evidence>
<dbReference type="InterPro" id="IPR032675">
    <property type="entry name" value="LRR_dom_sf"/>
</dbReference>
<evidence type="ECO:0000256" key="17">
    <source>
        <dbReference type="ARBA" id="ARBA00047899"/>
    </source>
</evidence>
<keyword evidence="15 23" id="KW-0675">Receptor</keyword>
<evidence type="ECO:0000256" key="9">
    <source>
        <dbReference type="ARBA" id="ARBA00022737"/>
    </source>
</evidence>
<evidence type="ECO:0000256" key="10">
    <source>
        <dbReference type="ARBA" id="ARBA00022741"/>
    </source>
</evidence>
<dbReference type="InterPro" id="IPR007110">
    <property type="entry name" value="Ig-like_dom"/>
</dbReference>
<keyword evidence="11 23" id="KW-0418">Kinase</keyword>
<evidence type="ECO:0000256" key="3">
    <source>
        <dbReference type="ARBA" id="ARBA00022527"/>
    </source>
</evidence>
<evidence type="ECO:0000256" key="16">
    <source>
        <dbReference type="ARBA" id="ARBA00023180"/>
    </source>
</evidence>
<evidence type="ECO:0000256" key="12">
    <source>
        <dbReference type="ARBA" id="ARBA00022840"/>
    </source>
</evidence>
<dbReference type="EC" id="2.7.11.1" evidence="2"/>
<evidence type="ECO:0000256" key="14">
    <source>
        <dbReference type="ARBA" id="ARBA00023136"/>
    </source>
</evidence>
<keyword evidence="10 19" id="KW-0547">Nucleotide-binding</keyword>
<keyword evidence="14 20" id="KW-0472">Membrane</keyword>
<dbReference type="InterPro" id="IPR000719">
    <property type="entry name" value="Prot_kinase_dom"/>
</dbReference>
<sequence length="411" mass="45940">MMTSLTSIDFSYNVLEGPVPDSEFFRHASPLAFSNNKNLCGKFEGLKPCSNTSVETKTRKMNHRVPITIGASLSGLVLSLALFILYAHYRRAKENRKSKETTVSKWGEENPLSILNYDGKIVYEDIIEATESFDEKYCIGAGGSGRVYKAKLRIGIDLAIKKLFSPDEEEEEVEVDKTGSFINEIRVLTEIRHKNIVKFYGFCCQGPHKFLVYDYIEKGSLADVLRDDMKAKELEWSTRIKLVKDVANALSYMHHDCMQPIIHRDISSKNVLLNDEYEACISDFGTAKILNPDSSNVTVLKGTFGYVAPELAYMVIVTEKCDVYSFGVVALEVMMGKHPTELVSALISSVEELDKKDVPLDPRIQPPADGQTALEVGSIVRHAVSCLSLDPKSRPTMRWISQAISEARSSV</sequence>